<accession>A0ABX5QCZ7</accession>
<protein>
    <recommendedName>
        <fullName evidence="5">Surface-anchored protein</fullName>
    </recommendedName>
</protein>
<feature type="compositionally biased region" description="Low complexity" evidence="1">
    <location>
        <begin position="644"/>
        <end position="669"/>
    </location>
</feature>
<keyword evidence="2" id="KW-1133">Transmembrane helix</keyword>
<keyword evidence="2" id="KW-0472">Membrane</keyword>
<evidence type="ECO:0000256" key="1">
    <source>
        <dbReference type="SAM" id="MobiDB-lite"/>
    </source>
</evidence>
<gene>
    <name evidence="3" type="ORF">Leucomu_02490</name>
</gene>
<name>A0ABX5QCZ7_9MICO</name>
<dbReference type="Proteomes" id="UP000285768">
    <property type="component" value="Chromosome"/>
</dbReference>
<feature type="transmembrane region" description="Helical" evidence="2">
    <location>
        <begin position="678"/>
        <end position="699"/>
    </location>
</feature>
<reference evidence="3 4" key="1">
    <citation type="submission" date="2019-01" db="EMBL/GenBank/DDBJ databases">
        <title>Leucobacter muris sp. nov. isolated from the nose of a laboratory mouse.</title>
        <authorList>
            <person name="Benga L."/>
            <person name="Sproeer C."/>
            <person name="Schumann P."/>
            <person name="Verbarg S."/>
            <person name="Bunk B."/>
            <person name="Engelhardt E."/>
            <person name="Benten P.M."/>
            <person name="Sager M."/>
        </authorList>
    </citation>
    <scope>NUCLEOTIDE SEQUENCE [LARGE SCALE GENOMIC DNA]</scope>
    <source>
        <strain evidence="3 4">DSM 101948</strain>
    </source>
</reference>
<evidence type="ECO:0000256" key="2">
    <source>
        <dbReference type="SAM" id="Phobius"/>
    </source>
</evidence>
<dbReference type="NCBIfam" id="TIGR03769">
    <property type="entry name" value="P_ac_wall_RPT"/>
    <property type="match status" value="1"/>
</dbReference>
<evidence type="ECO:0008006" key="5">
    <source>
        <dbReference type="Google" id="ProtNLM"/>
    </source>
</evidence>
<organism evidence="3 4">
    <name type="scientific">Leucobacter muris</name>
    <dbReference type="NCBI Taxonomy" id="1935379"/>
    <lineage>
        <taxon>Bacteria</taxon>
        <taxon>Bacillati</taxon>
        <taxon>Actinomycetota</taxon>
        <taxon>Actinomycetes</taxon>
        <taxon>Micrococcales</taxon>
        <taxon>Microbacteriaceae</taxon>
        <taxon>Leucobacter</taxon>
    </lineage>
</organism>
<dbReference type="InterPro" id="IPR022435">
    <property type="entry name" value="Surface-anchored_actinobac"/>
</dbReference>
<sequence length="709" mass="72689">MAVKTVINKDGGDPTWKVVSMALLTRTRASAVSVGALALLAGLIAPAAAHAAVAEDPIRLETGHIDAFNLVLNDDGSPGLVLKEDVTGSHVLRTPESVELFVKPAAQQQVPADYVPGLPSSVYFLPLTQDHSLIWPGWDTQALTPEFGAGFSTDFTVDVEGPGQVFLWSQDSFGAPKPLMHGDDYALPGVISQPYPAHTHANWAFTDPGTYKLTVQGEVASADGAKTATTNTATYTFVVAERTKLTPAAPTQSGNTVTIPAQPWTVYTDGSGAVLEAGPHELREDLTITAAPAYGFDLADGAPSEWSFDAQAPQAPALSITGLRGHYHQNTPIELEAASDPAAENAGYAWFIQRTDQPEPVRVAGVTEAQLRITAEQALNGARVSAQLLDEHGEAVASAEPVTIEVDDHGADPLQRVVISGLAGHYHPGDTATLTAGVEPASVLTRYDWFVQRDAETEPSPLQGEVSQNGAAVSFEATEALDGASIFAQLSYDDGERYVVSEPVTLHVEDHGGEHPAPKPDTAPTAQTGAALDGVEAGGITASDTKPSPGETVTVQIGEGDEFAGRWVAVWMFSDPVLLGGDWQAVAGNGSVSVTIPADAPAGGHRLAAFAEDGSLIGWQAIEVAAAGPGGGTPGGGKPGEGTPGATAPGGQAPAAQTPAGANAPAGGAKLSTTGTELAAAATAATLLLAAGVGAVLLARRRTPDAPGD</sequence>
<keyword evidence="4" id="KW-1185">Reference proteome</keyword>
<evidence type="ECO:0000313" key="3">
    <source>
        <dbReference type="EMBL" id="QAB16939.1"/>
    </source>
</evidence>
<keyword evidence="2" id="KW-0812">Transmembrane</keyword>
<feature type="compositionally biased region" description="Gly residues" evidence="1">
    <location>
        <begin position="628"/>
        <end position="643"/>
    </location>
</feature>
<evidence type="ECO:0000313" key="4">
    <source>
        <dbReference type="Proteomes" id="UP000285768"/>
    </source>
</evidence>
<proteinExistence type="predicted"/>
<dbReference type="EMBL" id="CP035037">
    <property type="protein sequence ID" value="QAB16939.1"/>
    <property type="molecule type" value="Genomic_DNA"/>
</dbReference>
<dbReference type="NCBIfam" id="NF038134">
    <property type="entry name" value="choice_anch_M"/>
    <property type="match status" value="1"/>
</dbReference>
<feature type="region of interest" description="Disordered" evidence="1">
    <location>
        <begin position="627"/>
        <end position="671"/>
    </location>
</feature>